<comment type="caution">
    <text evidence="1">The sequence shown here is derived from an EMBL/GenBank/DDBJ whole genome shotgun (WGS) entry which is preliminary data.</text>
</comment>
<gene>
    <name evidence="1" type="ORF">G2W53_026851</name>
</gene>
<evidence type="ECO:0000313" key="1">
    <source>
        <dbReference type="EMBL" id="KAF7821396.1"/>
    </source>
</evidence>
<keyword evidence="2" id="KW-1185">Reference proteome</keyword>
<accession>A0A834TI34</accession>
<dbReference type="AlphaFoldDB" id="A0A834TI34"/>
<dbReference type="Proteomes" id="UP000634136">
    <property type="component" value="Unassembled WGS sequence"/>
</dbReference>
<name>A0A834TI34_9FABA</name>
<reference evidence="1" key="1">
    <citation type="submission" date="2020-09" db="EMBL/GenBank/DDBJ databases">
        <title>Genome-Enabled Discovery of Anthraquinone Biosynthesis in Senna tora.</title>
        <authorList>
            <person name="Kang S.-H."/>
            <person name="Pandey R.P."/>
            <person name="Lee C.-M."/>
            <person name="Sim J.-S."/>
            <person name="Jeong J.-T."/>
            <person name="Choi B.-S."/>
            <person name="Jung M."/>
            <person name="Ginzburg D."/>
            <person name="Zhao K."/>
            <person name="Won S.Y."/>
            <person name="Oh T.-J."/>
            <person name="Yu Y."/>
            <person name="Kim N.-H."/>
            <person name="Lee O.R."/>
            <person name="Lee T.-H."/>
            <person name="Bashyal P."/>
            <person name="Kim T.-S."/>
            <person name="Lee W.-H."/>
            <person name="Kawkins C."/>
            <person name="Kim C.-K."/>
            <person name="Kim J.S."/>
            <person name="Ahn B.O."/>
            <person name="Rhee S.Y."/>
            <person name="Sohng J.K."/>
        </authorList>
    </citation>
    <scope>NUCLEOTIDE SEQUENCE</scope>
    <source>
        <tissue evidence="1">Leaf</tissue>
    </source>
</reference>
<protein>
    <submittedName>
        <fullName evidence="1">Uncharacterized protein</fullName>
    </submittedName>
</protein>
<dbReference type="EMBL" id="JAAIUW010000008">
    <property type="protein sequence ID" value="KAF7821396.1"/>
    <property type="molecule type" value="Genomic_DNA"/>
</dbReference>
<proteinExistence type="predicted"/>
<organism evidence="1 2">
    <name type="scientific">Senna tora</name>
    <dbReference type="NCBI Taxonomy" id="362788"/>
    <lineage>
        <taxon>Eukaryota</taxon>
        <taxon>Viridiplantae</taxon>
        <taxon>Streptophyta</taxon>
        <taxon>Embryophyta</taxon>
        <taxon>Tracheophyta</taxon>
        <taxon>Spermatophyta</taxon>
        <taxon>Magnoliopsida</taxon>
        <taxon>eudicotyledons</taxon>
        <taxon>Gunneridae</taxon>
        <taxon>Pentapetalae</taxon>
        <taxon>rosids</taxon>
        <taxon>fabids</taxon>
        <taxon>Fabales</taxon>
        <taxon>Fabaceae</taxon>
        <taxon>Caesalpinioideae</taxon>
        <taxon>Cassia clade</taxon>
        <taxon>Senna</taxon>
    </lineage>
</organism>
<sequence>MGNKGKPIMFKDLRKASVDTPSMRSRALFELKSPRIPKYNAKR</sequence>
<evidence type="ECO:0000313" key="2">
    <source>
        <dbReference type="Proteomes" id="UP000634136"/>
    </source>
</evidence>